<dbReference type="Pfam" id="PF05258">
    <property type="entry name" value="DciA"/>
    <property type="match status" value="1"/>
</dbReference>
<dbReference type="Proteomes" id="UP000176678">
    <property type="component" value="Unassembled WGS sequence"/>
</dbReference>
<dbReference type="STRING" id="1802410.A3H75_01780"/>
<proteinExistence type="predicted"/>
<dbReference type="PANTHER" id="PTHR36456">
    <property type="entry name" value="UPF0232 PROTEIN SCO3875"/>
    <property type="match status" value="1"/>
</dbReference>
<gene>
    <name evidence="1" type="ORF">A3H75_01780</name>
</gene>
<dbReference type="AlphaFoldDB" id="A0A1F7VD73"/>
<sequence length="96" mass="10722">MEKLHHLITQSVRRSGVQPSVEAAKIVDEATAILGSLFGVDLASHMKPLYVKNRTLTVSCTSSTVAQELKLRETEILEKLNLKLAGRLVDRIRYFS</sequence>
<evidence type="ECO:0000313" key="2">
    <source>
        <dbReference type="Proteomes" id="UP000176678"/>
    </source>
</evidence>
<accession>A0A1F7VD73</accession>
<dbReference type="PANTHER" id="PTHR36456:SF1">
    <property type="entry name" value="UPF0232 PROTEIN SCO3875"/>
    <property type="match status" value="1"/>
</dbReference>
<name>A0A1F7VD73_9BACT</name>
<dbReference type="InterPro" id="IPR007922">
    <property type="entry name" value="DciA-like"/>
</dbReference>
<evidence type="ECO:0008006" key="3">
    <source>
        <dbReference type="Google" id="ProtNLM"/>
    </source>
</evidence>
<protein>
    <recommendedName>
        <fullName evidence="3">DUF721 domain-containing protein</fullName>
    </recommendedName>
</protein>
<reference evidence="1 2" key="1">
    <citation type="journal article" date="2016" name="Nat. Commun.">
        <title>Thousands of microbial genomes shed light on interconnected biogeochemical processes in an aquifer system.</title>
        <authorList>
            <person name="Anantharaman K."/>
            <person name="Brown C.T."/>
            <person name="Hug L.A."/>
            <person name="Sharon I."/>
            <person name="Castelle C.J."/>
            <person name="Probst A.J."/>
            <person name="Thomas B.C."/>
            <person name="Singh A."/>
            <person name="Wilkins M.J."/>
            <person name="Karaoz U."/>
            <person name="Brodie E.L."/>
            <person name="Williams K.H."/>
            <person name="Hubbard S.S."/>
            <person name="Banfield J.F."/>
        </authorList>
    </citation>
    <scope>NUCLEOTIDE SEQUENCE [LARGE SCALE GENOMIC DNA]</scope>
</reference>
<organism evidence="1 2">
    <name type="scientific">Candidatus Uhrbacteria bacterium RIFCSPLOWO2_02_FULL_51_9</name>
    <dbReference type="NCBI Taxonomy" id="1802410"/>
    <lineage>
        <taxon>Bacteria</taxon>
        <taxon>Candidatus Uhriibacteriota</taxon>
    </lineage>
</organism>
<comment type="caution">
    <text evidence="1">The sequence shown here is derived from an EMBL/GenBank/DDBJ whole genome shotgun (WGS) entry which is preliminary data.</text>
</comment>
<evidence type="ECO:0000313" key="1">
    <source>
        <dbReference type="EMBL" id="OGL88391.1"/>
    </source>
</evidence>
<dbReference type="EMBL" id="MGES01000049">
    <property type="protein sequence ID" value="OGL88391.1"/>
    <property type="molecule type" value="Genomic_DNA"/>
</dbReference>